<name>A0A1N7ILH2_9BACL</name>
<dbReference type="RefSeq" id="WP_076522761.1">
    <property type="nucleotide sequence ID" value="NZ_CP048103.1"/>
</dbReference>
<dbReference type="AlphaFoldDB" id="A0A1N7ILH2"/>
<keyword evidence="3" id="KW-1185">Reference proteome</keyword>
<evidence type="ECO:0000313" key="2">
    <source>
        <dbReference type="EMBL" id="SIS37943.1"/>
    </source>
</evidence>
<keyword evidence="1" id="KW-0472">Membrane</keyword>
<accession>A0A1N7ILH2</accession>
<keyword evidence="1" id="KW-0812">Transmembrane</keyword>
<keyword evidence="1" id="KW-1133">Transmembrane helix</keyword>
<organism evidence="2 3">
    <name type="scientific">Kroppenstedtia eburnea</name>
    <dbReference type="NCBI Taxonomy" id="714067"/>
    <lineage>
        <taxon>Bacteria</taxon>
        <taxon>Bacillati</taxon>
        <taxon>Bacillota</taxon>
        <taxon>Bacilli</taxon>
        <taxon>Bacillales</taxon>
        <taxon>Thermoactinomycetaceae</taxon>
        <taxon>Kroppenstedtia</taxon>
    </lineage>
</organism>
<dbReference type="Proteomes" id="UP000186795">
    <property type="component" value="Unassembled WGS sequence"/>
</dbReference>
<dbReference type="NCBIfam" id="NF033218">
    <property type="entry name" value="anchor_AmaP"/>
    <property type="match status" value="1"/>
</dbReference>
<evidence type="ECO:0000313" key="3">
    <source>
        <dbReference type="Proteomes" id="UP000186795"/>
    </source>
</evidence>
<protein>
    <submittedName>
        <fullName evidence="2">Uncharacterized conserved protein YloU, alkaline shock protein (Asp23) family</fullName>
    </submittedName>
</protein>
<evidence type="ECO:0000256" key="1">
    <source>
        <dbReference type="SAM" id="Phobius"/>
    </source>
</evidence>
<sequence>MGALNRLLLFAYSLLFLIITALGTSMALNVGFGQEEVVSDWLDRFYRNPEARWSILALSVLALVFSLRLLWISLQIRKEDPGVDRLTEFGHVRISLETLESLAVKAARKVQGIRDLSARVRREGDHTSIGIGLKLTVDGDTPIQTLSEQLQQSVKTYVEEIAGVDVSQISVYIADTVKPERSRIRVE</sequence>
<dbReference type="EMBL" id="FTOD01000001">
    <property type="protein sequence ID" value="SIS37943.1"/>
    <property type="molecule type" value="Genomic_DNA"/>
</dbReference>
<dbReference type="OrthoDB" id="1716040at2"/>
<feature type="transmembrane region" description="Helical" evidence="1">
    <location>
        <begin position="51"/>
        <end position="71"/>
    </location>
</feature>
<proteinExistence type="predicted"/>
<reference evidence="3" key="1">
    <citation type="submission" date="2017-01" db="EMBL/GenBank/DDBJ databases">
        <authorList>
            <person name="Varghese N."/>
            <person name="Submissions S."/>
        </authorList>
    </citation>
    <scope>NUCLEOTIDE SEQUENCE [LARGE SCALE GENOMIC DNA]</scope>
    <source>
        <strain evidence="3">DSM 45196</strain>
    </source>
</reference>
<gene>
    <name evidence="2" type="ORF">SAMN05421790_10173</name>
</gene>